<dbReference type="EMBL" id="RJTM01000025">
    <property type="protein sequence ID" value="RNL91714.1"/>
    <property type="molecule type" value="Genomic_DNA"/>
</dbReference>
<dbReference type="AlphaFoldDB" id="A0A3N0EV85"/>
<dbReference type="Proteomes" id="UP000267469">
    <property type="component" value="Unassembled WGS sequence"/>
</dbReference>
<proteinExistence type="predicted"/>
<evidence type="ECO:0000313" key="1">
    <source>
        <dbReference type="EMBL" id="RNL91714.1"/>
    </source>
</evidence>
<comment type="caution">
    <text evidence="1">The sequence shown here is derived from an EMBL/GenBank/DDBJ whole genome shotgun (WGS) entry which is preliminary data.</text>
</comment>
<organism evidence="1 2">
    <name type="scientific">Sinomicrobium pectinilyticum</name>
    <dbReference type="NCBI Taxonomy" id="1084421"/>
    <lineage>
        <taxon>Bacteria</taxon>
        <taxon>Pseudomonadati</taxon>
        <taxon>Bacteroidota</taxon>
        <taxon>Flavobacteriia</taxon>
        <taxon>Flavobacteriales</taxon>
        <taxon>Flavobacteriaceae</taxon>
        <taxon>Sinomicrobium</taxon>
    </lineage>
</organism>
<accession>A0A3N0EV85</accession>
<keyword evidence="2" id="KW-1185">Reference proteome</keyword>
<evidence type="ECO:0000313" key="2">
    <source>
        <dbReference type="Proteomes" id="UP000267469"/>
    </source>
</evidence>
<name>A0A3N0EV85_SINP1</name>
<protein>
    <submittedName>
        <fullName evidence="1">Uncharacterized protein</fullName>
    </submittedName>
</protein>
<gene>
    <name evidence="1" type="ORF">ED312_04130</name>
</gene>
<reference evidence="1 2" key="1">
    <citation type="submission" date="2018-10" db="EMBL/GenBank/DDBJ databases">
        <title>Sinomicrobium pectinilyticum sp. nov., a pectinase-producing bacterium isolated from alkaline and saline soil, and emended description of the genus Sinomicrobium.</title>
        <authorList>
            <person name="Cheng B."/>
            <person name="Li C."/>
            <person name="Lai Q."/>
            <person name="Du M."/>
            <person name="Shao Z."/>
            <person name="Xu P."/>
            <person name="Yang C."/>
        </authorList>
    </citation>
    <scope>NUCLEOTIDE SEQUENCE [LARGE SCALE GENOMIC DNA]</scope>
    <source>
        <strain evidence="1 2">5DNS001</strain>
    </source>
</reference>
<sequence length="237" mass="27257">MFSKSIPVPEEGQGYFSRNQRGIFPLFAKEALFFMLFSILLTKPLKKTNIMKTTLCKQAVRLLALSLLIILASCQPPKVEKPEKTIDRDRAAKLSSRFVEELTELMEGARDTARLNRMQKAGFVPLAKADFELTSHTYYTVEELEHYFAWVKQEAREKGYALDGYRFYFGIYPDSDEFGEKRNFMTMFISPAGRKLERQEGAVVNVPFMYYNAAENIEEIDPYNYGGNGDPPKATYE</sequence>